<keyword evidence="12" id="KW-0753">Steroid metabolism</keyword>
<dbReference type="Gene3D" id="1.10.630.10">
    <property type="entry name" value="Cytochrome P450"/>
    <property type="match status" value="1"/>
</dbReference>
<evidence type="ECO:0000313" key="20">
    <source>
        <dbReference type="Proteomes" id="UP000570517"/>
    </source>
</evidence>
<evidence type="ECO:0000256" key="9">
    <source>
        <dbReference type="ARBA" id="ARBA00023033"/>
    </source>
</evidence>
<evidence type="ECO:0000256" key="17">
    <source>
        <dbReference type="ARBA" id="ARBA00083909"/>
    </source>
</evidence>
<evidence type="ECO:0000256" key="13">
    <source>
        <dbReference type="ARBA" id="ARBA00049645"/>
    </source>
</evidence>
<dbReference type="InterPro" id="IPR001128">
    <property type="entry name" value="Cyt_P450"/>
</dbReference>
<evidence type="ECO:0000256" key="11">
    <source>
        <dbReference type="ARBA" id="ARBA00023166"/>
    </source>
</evidence>
<reference evidence="19 20" key="1">
    <citation type="submission" date="2020-05" db="EMBL/GenBank/DDBJ databases">
        <title>Draft genome sequence of Mycobacterium hippocampi DL, isolated from European seabass, Dicentrarchus labrax, reared in fish farms.</title>
        <authorList>
            <person name="Stathopoulou P."/>
            <person name="Asimakis E."/>
            <person name="Tzokas K."/>
            <person name="Batargias C."/>
            <person name="Tsiamis G."/>
        </authorList>
    </citation>
    <scope>NUCLEOTIDE SEQUENCE [LARGE SCALE GENOMIC DNA]</scope>
    <source>
        <strain evidence="19 20">DL</strain>
    </source>
</reference>
<proteinExistence type="inferred from homology"/>
<gene>
    <name evidence="19" type="ORF">HLY00_3904</name>
</gene>
<evidence type="ECO:0000256" key="7">
    <source>
        <dbReference type="ARBA" id="ARBA00023002"/>
    </source>
</evidence>
<keyword evidence="7 18" id="KW-0560">Oxidoreductase</keyword>
<keyword evidence="4 18" id="KW-0349">Heme</keyword>
<dbReference type="InterPro" id="IPR017972">
    <property type="entry name" value="Cyt_P450_CS"/>
</dbReference>
<dbReference type="PRINTS" id="PR00359">
    <property type="entry name" value="BP450"/>
</dbReference>
<keyword evidence="3" id="KW-0153">Cholesterol metabolism</keyword>
<dbReference type="PROSITE" id="PS00086">
    <property type="entry name" value="CYTOCHROME_P450"/>
    <property type="match status" value="1"/>
</dbReference>
<comment type="caution">
    <text evidence="19">The sequence shown here is derived from an EMBL/GenBank/DDBJ whole genome shotgun (WGS) entry which is preliminary data.</text>
</comment>
<dbReference type="GO" id="GO:0006707">
    <property type="term" value="P:cholesterol catabolic process"/>
    <property type="evidence" value="ECO:0007669"/>
    <property type="project" value="TreeGrafter"/>
</dbReference>
<name>A0A850Q1L4_9MYCO</name>
<dbReference type="RefSeq" id="WP_178361759.1">
    <property type="nucleotide sequence ID" value="NZ_JABFYL010000049.1"/>
</dbReference>
<keyword evidence="11" id="KW-1207">Sterol metabolism</keyword>
<dbReference type="InterPro" id="IPR036396">
    <property type="entry name" value="Cyt_P450_sf"/>
</dbReference>
<dbReference type="SUPFAM" id="SSF48264">
    <property type="entry name" value="Cytochrome P450"/>
    <property type="match status" value="1"/>
</dbReference>
<keyword evidence="8 18" id="KW-0408">Iron</keyword>
<keyword evidence="9 18" id="KW-0503">Monooxygenase</keyword>
<evidence type="ECO:0000256" key="10">
    <source>
        <dbReference type="ARBA" id="ARBA00023098"/>
    </source>
</evidence>
<accession>A0A850Q1L4</accession>
<organism evidence="19 20">
    <name type="scientific">Mycolicibacterium hippocampi</name>
    <dbReference type="NCBI Taxonomy" id="659824"/>
    <lineage>
        <taxon>Bacteria</taxon>
        <taxon>Bacillati</taxon>
        <taxon>Actinomycetota</taxon>
        <taxon>Actinomycetes</taxon>
        <taxon>Mycobacteriales</taxon>
        <taxon>Mycobacteriaceae</taxon>
        <taxon>Mycolicibacterium</taxon>
    </lineage>
</organism>
<dbReference type="PRINTS" id="PR00385">
    <property type="entry name" value="P450"/>
</dbReference>
<dbReference type="GO" id="GO:0005506">
    <property type="term" value="F:iron ion binding"/>
    <property type="evidence" value="ECO:0007669"/>
    <property type="project" value="InterPro"/>
</dbReference>
<dbReference type="FunFam" id="1.10.630.10:FF:000018">
    <property type="entry name" value="Cytochrome P450 monooxygenase"/>
    <property type="match status" value="1"/>
</dbReference>
<protein>
    <recommendedName>
        <fullName evidence="14">Steroid C26-monooxygenase</fullName>
    </recommendedName>
    <alternativeName>
        <fullName evidence="15">Cholest-4-en-3-one C26-monooxygenase</fullName>
    </alternativeName>
    <alternativeName>
        <fullName evidence="17">Cholesterol C26-monooxygenase</fullName>
    </alternativeName>
    <alternativeName>
        <fullName evidence="16">Steroid C27-monooxygenase</fullName>
    </alternativeName>
</protein>
<evidence type="ECO:0000256" key="1">
    <source>
        <dbReference type="ARBA" id="ARBA00001971"/>
    </source>
</evidence>
<dbReference type="PANTHER" id="PTHR46696">
    <property type="entry name" value="P450, PUTATIVE (EUROFUNG)-RELATED"/>
    <property type="match status" value="1"/>
</dbReference>
<comment type="pathway">
    <text evidence="13">Steroid metabolism; cholesterol degradation.</text>
</comment>
<dbReference type="GO" id="GO:0020037">
    <property type="term" value="F:heme binding"/>
    <property type="evidence" value="ECO:0007669"/>
    <property type="project" value="InterPro"/>
</dbReference>
<evidence type="ECO:0000256" key="4">
    <source>
        <dbReference type="ARBA" id="ARBA00022617"/>
    </source>
</evidence>
<evidence type="ECO:0000256" key="2">
    <source>
        <dbReference type="ARBA" id="ARBA00010617"/>
    </source>
</evidence>
<sequence length="408" mass="44968">MTRAAELARIDFTDLDNFAGGFPHDLFALHRHQAPVYWHEPTEHTPDGEGFWSVATYPETLAVLRDPQTFSSVTGGGRPFGGTLLQDLSIAGQLLNMMDDPRHSAVRRLVSSGLTPRMISRVEDDLRDRARRLLDDVEPGVPFDFVTDVAAEVPMQMICILLGVPESERHWLFEAIEPSFDFGGSRKASITRLSVEEAGSRMYAYGQELIAAKRARPSDDMLSVVVNSDDPALSDVESYLFFNLLFSAGAETTRNSIAGGLLALIEQPGSFDSLRADPGLLPTAIEEMVRWTSPSPSKRRTVTQTASLGGHTVEPGQKVLVWEGSANRDGAAFAEPDRFDITRKPNPHLGFGQGVHYCLGANLARLELRVLFEELLGRFTSVQLAESVEWTRSNRHTGIRHLVVELGA</sequence>
<dbReference type="Pfam" id="PF00067">
    <property type="entry name" value="p450"/>
    <property type="match status" value="1"/>
</dbReference>
<dbReference type="GO" id="GO:0036199">
    <property type="term" value="F:cholest-4-en-3-one 26-monooxygenase activity"/>
    <property type="evidence" value="ECO:0007669"/>
    <property type="project" value="TreeGrafter"/>
</dbReference>
<dbReference type="CDD" id="cd11033">
    <property type="entry name" value="CYP142-like"/>
    <property type="match status" value="1"/>
</dbReference>
<dbReference type="GO" id="GO:0008395">
    <property type="term" value="F:steroid hydroxylase activity"/>
    <property type="evidence" value="ECO:0007669"/>
    <property type="project" value="TreeGrafter"/>
</dbReference>
<evidence type="ECO:0000256" key="6">
    <source>
        <dbReference type="ARBA" id="ARBA00022963"/>
    </source>
</evidence>
<comment type="similarity">
    <text evidence="2 18">Belongs to the cytochrome P450 family.</text>
</comment>
<dbReference type="InterPro" id="IPR002397">
    <property type="entry name" value="Cyt_P450_B"/>
</dbReference>
<evidence type="ECO:0000313" key="19">
    <source>
        <dbReference type="EMBL" id="NVN53556.1"/>
    </source>
</evidence>
<keyword evidence="5 18" id="KW-0479">Metal-binding</keyword>
<dbReference type="EMBL" id="JABFYL010000049">
    <property type="protein sequence ID" value="NVN53556.1"/>
    <property type="molecule type" value="Genomic_DNA"/>
</dbReference>
<keyword evidence="6" id="KW-0442">Lipid degradation</keyword>
<evidence type="ECO:0000256" key="16">
    <source>
        <dbReference type="ARBA" id="ARBA00082981"/>
    </source>
</evidence>
<comment type="cofactor">
    <cofactor evidence="1">
        <name>heme</name>
        <dbReference type="ChEBI" id="CHEBI:30413"/>
    </cofactor>
</comment>
<evidence type="ECO:0000256" key="18">
    <source>
        <dbReference type="RuleBase" id="RU000461"/>
    </source>
</evidence>
<dbReference type="PANTHER" id="PTHR46696:SF4">
    <property type="entry name" value="BIOTIN BIOSYNTHESIS CYTOCHROME P450"/>
    <property type="match status" value="1"/>
</dbReference>
<evidence type="ECO:0000256" key="3">
    <source>
        <dbReference type="ARBA" id="ARBA00022548"/>
    </source>
</evidence>
<evidence type="ECO:0000256" key="12">
    <source>
        <dbReference type="ARBA" id="ARBA00023221"/>
    </source>
</evidence>
<evidence type="ECO:0000256" key="5">
    <source>
        <dbReference type="ARBA" id="ARBA00022723"/>
    </source>
</evidence>
<evidence type="ECO:0000256" key="8">
    <source>
        <dbReference type="ARBA" id="ARBA00023004"/>
    </source>
</evidence>
<keyword evidence="10" id="KW-0443">Lipid metabolism</keyword>
<dbReference type="AlphaFoldDB" id="A0A850Q1L4"/>
<dbReference type="Proteomes" id="UP000570517">
    <property type="component" value="Unassembled WGS sequence"/>
</dbReference>
<evidence type="ECO:0000256" key="15">
    <source>
        <dbReference type="ARBA" id="ARBA00079588"/>
    </source>
</evidence>
<evidence type="ECO:0000256" key="14">
    <source>
        <dbReference type="ARBA" id="ARBA00070775"/>
    </source>
</evidence>
<keyword evidence="20" id="KW-1185">Reference proteome</keyword>